<dbReference type="GO" id="GO:0046872">
    <property type="term" value="F:metal ion binding"/>
    <property type="evidence" value="ECO:0007669"/>
    <property type="project" value="UniProtKB-UniRule"/>
</dbReference>
<comment type="caution">
    <text evidence="13">The sequence shown here is derived from an EMBL/GenBank/DDBJ whole genome shotgun (WGS) entry which is preliminary data.</text>
</comment>
<keyword evidence="12 13" id="KW-0449">Lipoprotein</keyword>
<evidence type="ECO:0000256" key="4">
    <source>
        <dbReference type="ARBA" id="ARBA00022679"/>
    </source>
</evidence>
<sequence>MIKMKLNKEKICIIFCLLIMSIGLLGCSAKNTKNSTFKSDYKMGTIVQLKVYGKDVNRIVKSSFNLIDELEQKMSLNIEDSEINQINKFAGIKGVNVSNNTYQVINKALNYAKLSQGYFDPTIGPVVKLWGIGSENQQVPSKDELADKLKLVDYQQVKLSPETQNISLRREGMILDVGGIAKGYAADKVIKLLKSQGIKSAYISLGGNVSVLGTKPDGSNWKVGIQDPKAKNRGEILGVVKVKNKTVVTSGNYERYFIEDGVRYHHILNPQTGYPARNGVISATIIAESSFDADALSTAVYILGVRKGMELISQLDGVEAILVTEENEIYITDNLKKKFDITKDDKYKLSNLK</sequence>
<evidence type="ECO:0000256" key="1">
    <source>
        <dbReference type="ARBA" id="ARBA00011955"/>
    </source>
</evidence>
<dbReference type="EMBL" id="SOEG01000008">
    <property type="protein sequence ID" value="TDX52113.1"/>
    <property type="molecule type" value="Genomic_DNA"/>
</dbReference>
<keyword evidence="14" id="KW-1185">Reference proteome</keyword>
<gene>
    <name evidence="13" type="ORF">C7959_10835</name>
</gene>
<dbReference type="SUPFAM" id="SSF143631">
    <property type="entry name" value="ApbE-like"/>
    <property type="match status" value="1"/>
</dbReference>
<evidence type="ECO:0000256" key="11">
    <source>
        <dbReference type="PIRSR" id="PIRSR006268-2"/>
    </source>
</evidence>
<dbReference type="Pfam" id="PF02424">
    <property type="entry name" value="ApbE"/>
    <property type="match status" value="1"/>
</dbReference>
<evidence type="ECO:0000313" key="13">
    <source>
        <dbReference type="EMBL" id="TDX52113.1"/>
    </source>
</evidence>
<evidence type="ECO:0000256" key="6">
    <source>
        <dbReference type="ARBA" id="ARBA00022827"/>
    </source>
</evidence>
<evidence type="ECO:0000256" key="10">
    <source>
        <dbReference type="PIRNR" id="PIRNR006268"/>
    </source>
</evidence>
<keyword evidence="3 10" id="KW-0285">Flavoprotein</keyword>
<keyword evidence="7 10" id="KW-0460">Magnesium</keyword>
<reference evidence="13 14" key="1">
    <citation type="submission" date="2019-03" db="EMBL/GenBank/DDBJ databases">
        <title>Subsurface microbial communities from deep shales in Ohio and West Virginia, USA.</title>
        <authorList>
            <person name="Wrighton K."/>
        </authorList>
    </citation>
    <scope>NUCLEOTIDE SEQUENCE [LARGE SCALE GENOMIC DNA]</scope>
    <source>
        <strain evidence="13 14">MSL 6dP</strain>
    </source>
</reference>
<evidence type="ECO:0000256" key="2">
    <source>
        <dbReference type="ARBA" id="ARBA00016337"/>
    </source>
</evidence>
<keyword evidence="5 10" id="KW-0479">Metal-binding</keyword>
<dbReference type="GO" id="GO:0016740">
    <property type="term" value="F:transferase activity"/>
    <property type="evidence" value="ECO:0007669"/>
    <property type="project" value="UniProtKB-UniRule"/>
</dbReference>
<feature type="binding site" evidence="11">
    <location>
        <position position="179"/>
    </location>
    <ligand>
        <name>Mg(2+)</name>
        <dbReference type="ChEBI" id="CHEBI:18420"/>
    </ligand>
</feature>
<evidence type="ECO:0000256" key="7">
    <source>
        <dbReference type="ARBA" id="ARBA00022842"/>
    </source>
</evidence>
<dbReference type="PROSITE" id="PS51257">
    <property type="entry name" value="PROKAR_LIPOPROTEIN"/>
    <property type="match status" value="1"/>
</dbReference>
<organism evidence="13 14">
    <name type="scientific">Orenia marismortui</name>
    <dbReference type="NCBI Taxonomy" id="46469"/>
    <lineage>
        <taxon>Bacteria</taxon>
        <taxon>Bacillati</taxon>
        <taxon>Bacillota</taxon>
        <taxon>Clostridia</taxon>
        <taxon>Halanaerobiales</taxon>
        <taxon>Halobacteroidaceae</taxon>
        <taxon>Orenia</taxon>
    </lineage>
</organism>
<dbReference type="PIRSF" id="PIRSF006268">
    <property type="entry name" value="ApbE"/>
    <property type="match status" value="1"/>
</dbReference>
<evidence type="ECO:0000313" key="14">
    <source>
        <dbReference type="Proteomes" id="UP000295832"/>
    </source>
</evidence>
<evidence type="ECO:0000256" key="3">
    <source>
        <dbReference type="ARBA" id="ARBA00022630"/>
    </source>
</evidence>
<dbReference type="Gene3D" id="3.10.520.10">
    <property type="entry name" value="ApbE-like domains"/>
    <property type="match status" value="1"/>
</dbReference>
<name>A0A4R8GZM3_9FIRM</name>
<keyword evidence="4 10" id="KW-0808">Transferase</keyword>
<keyword evidence="6 10" id="KW-0274">FAD</keyword>
<feature type="binding site" evidence="11">
    <location>
        <position position="298"/>
    </location>
    <ligand>
        <name>Mg(2+)</name>
        <dbReference type="ChEBI" id="CHEBI:18420"/>
    </ligand>
</feature>
<feature type="binding site" evidence="11">
    <location>
        <position position="294"/>
    </location>
    <ligand>
        <name>Mg(2+)</name>
        <dbReference type="ChEBI" id="CHEBI:18420"/>
    </ligand>
</feature>
<accession>A0A4R8GZM3</accession>
<dbReference type="STRING" id="926561.GCA_000379025_02540"/>
<dbReference type="InterPro" id="IPR003374">
    <property type="entry name" value="ApbE-like_sf"/>
</dbReference>
<comment type="catalytic activity">
    <reaction evidence="9 10 12">
        <text>L-threonyl-[protein] + FAD = FMN-L-threonyl-[protein] + AMP + H(+)</text>
        <dbReference type="Rhea" id="RHEA:36847"/>
        <dbReference type="Rhea" id="RHEA-COMP:11060"/>
        <dbReference type="Rhea" id="RHEA-COMP:11061"/>
        <dbReference type="ChEBI" id="CHEBI:15378"/>
        <dbReference type="ChEBI" id="CHEBI:30013"/>
        <dbReference type="ChEBI" id="CHEBI:57692"/>
        <dbReference type="ChEBI" id="CHEBI:74257"/>
        <dbReference type="ChEBI" id="CHEBI:456215"/>
        <dbReference type="EC" id="2.7.1.180"/>
    </reaction>
</comment>
<dbReference type="PANTHER" id="PTHR30040:SF2">
    <property type="entry name" value="FAD:PROTEIN FMN TRANSFERASE"/>
    <property type="match status" value="1"/>
</dbReference>
<comment type="subcellular location">
    <subcellularLocation>
        <location evidence="12">Cell inner membrane</location>
        <topology evidence="12">Lipid-anchor</topology>
        <orientation evidence="12">Periplasmic side</orientation>
    </subcellularLocation>
</comment>
<evidence type="ECO:0000256" key="12">
    <source>
        <dbReference type="RuleBase" id="RU363002"/>
    </source>
</evidence>
<dbReference type="InterPro" id="IPR024932">
    <property type="entry name" value="ApbE"/>
</dbReference>
<dbReference type="Proteomes" id="UP000295832">
    <property type="component" value="Unassembled WGS sequence"/>
</dbReference>
<dbReference type="EC" id="2.7.1.180" evidence="1 10"/>
<comment type="similarity">
    <text evidence="10 12">Belongs to the ApbE family.</text>
</comment>
<comment type="function">
    <text evidence="12">Flavin transferase that catalyzes the transfer of the FMN moiety of FAD and its covalent binding to the hydroxyl group of a threonine residue in a target flavoprotein.</text>
</comment>
<keyword evidence="12" id="KW-0472">Membrane</keyword>
<evidence type="ECO:0000256" key="9">
    <source>
        <dbReference type="ARBA" id="ARBA00048540"/>
    </source>
</evidence>
<evidence type="ECO:0000256" key="5">
    <source>
        <dbReference type="ARBA" id="ARBA00022723"/>
    </source>
</evidence>
<keyword evidence="12" id="KW-0997">Cell inner membrane</keyword>
<protein>
    <recommendedName>
        <fullName evidence="2 10">FAD:protein FMN transferase</fullName>
        <ecNumber evidence="1 10">2.7.1.180</ecNumber>
    </recommendedName>
    <alternativeName>
        <fullName evidence="8 10">Flavin transferase</fullName>
    </alternativeName>
</protein>
<dbReference type="GO" id="GO:0005886">
    <property type="term" value="C:plasma membrane"/>
    <property type="evidence" value="ECO:0007669"/>
    <property type="project" value="UniProtKB-SubCell"/>
</dbReference>
<keyword evidence="12" id="KW-1003">Cell membrane</keyword>
<dbReference type="AlphaFoldDB" id="A0A4R8GZM3"/>
<comment type="cofactor">
    <cofactor evidence="11">
        <name>Mg(2+)</name>
        <dbReference type="ChEBI" id="CHEBI:18420"/>
    </cofactor>
    <cofactor evidence="11">
        <name>Mn(2+)</name>
        <dbReference type="ChEBI" id="CHEBI:29035"/>
    </cofactor>
    <text evidence="11">Magnesium. Can also use manganese.</text>
</comment>
<dbReference type="PANTHER" id="PTHR30040">
    <property type="entry name" value="THIAMINE BIOSYNTHESIS LIPOPROTEIN APBE"/>
    <property type="match status" value="1"/>
</dbReference>
<proteinExistence type="inferred from homology"/>
<evidence type="ECO:0000256" key="8">
    <source>
        <dbReference type="ARBA" id="ARBA00031306"/>
    </source>
</evidence>